<keyword evidence="3 7" id="KW-0540">Nuclease</keyword>
<name>A0A5C4S8M0_CHLTI</name>
<proteinExistence type="inferred from homology"/>
<dbReference type="InterPro" id="IPR020539">
    <property type="entry name" value="RNase_P_CS"/>
</dbReference>
<dbReference type="RefSeq" id="WP_139456397.1">
    <property type="nucleotide sequence ID" value="NZ_VDCH01000005.1"/>
</dbReference>
<dbReference type="OrthoDB" id="1524972at2"/>
<dbReference type="EC" id="3.1.26.5" evidence="7 8"/>
<dbReference type="PROSITE" id="PS00648">
    <property type="entry name" value="RIBONUCLEASE_P"/>
    <property type="match status" value="1"/>
</dbReference>
<keyword evidence="2 7" id="KW-0819">tRNA processing</keyword>
<evidence type="ECO:0000256" key="1">
    <source>
        <dbReference type="ARBA" id="ARBA00002663"/>
    </source>
</evidence>
<keyword evidence="5 7" id="KW-0378">Hydrolase</keyword>
<gene>
    <name evidence="7 9" type="primary">rnpA</name>
    <name evidence="9" type="ORF">FGF66_03910</name>
</gene>
<comment type="similarity">
    <text evidence="7">Belongs to the RnpA family.</text>
</comment>
<dbReference type="NCBIfam" id="TIGR00188">
    <property type="entry name" value="rnpA"/>
    <property type="match status" value="1"/>
</dbReference>
<dbReference type="SUPFAM" id="SSF54211">
    <property type="entry name" value="Ribosomal protein S5 domain 2-like"/>
    <property type="match status" value="1"/>
</dbReference>
<comment type="function">
    <text evidence="1 7">RNaseP catalyzes the removal of the 5'-leader sequence from pre-tRNA to produce the mature 5'-terminus. It can also cleave other RNA substrates such as 4.5S RNA. The protein component plays an auxiliary but essential role in vivo by binding to the 5'-leader sequence and broadening the substrate specificity of the ribozyme.</text>
</comment>
<sequence>MFSEKRANALPRSEIVRGKSTISRLFNKGSRLKGGSLLLIYSSSRPVDKAGRTPVRVLFTVGKKLAPRAVDRNRIKRLMREAYRLEKNILSGMLISGSRKEQTQVILAFLYRGRADAIPSLERFRAEIRHMLKNLPEQAAAGMGG</sequence>
<protein>
    <recommendedName>
        <fullName evidence="7 8">Ribonuclease P protein component</fullName>
        <shortName evidence="7">RNase P protein</shortName>
        <shortName evidence="7">RNaseP protein</shortName>
        <ecNumber evidence="7 8">3.1.26.5</ecNumber>
    </recommendedName>
    <alternativeName>
        <fullName evidence="7">Protein C5</fullName>
    </alternativeName>
</protein>
<organism evidence="9 10">
    <name type="scientific">Chlorobaculum thiosulfatiphilum</name>
    <name type="common">Chlorobium limicola f.sp. thiosulfatophilum</name>
    <dbReference type="NCBI Taxonomy" id="115852"/>
    <lineage>
        <taxon>Bacteria</taxon>
        <taxon>Pseudomonadati</taxon>
        <taxon>Chlorobiota</taxon>
        <taxon>Chlorobiia</taxon>
        <taxon>Chlorobiales</taxon>
        <taxon>Chlorobiaceae</taxon>
        <taxon>Chlorobaculum</taxon>
    </lineage>
</organism>
<dbReference type="GO" id="GO:0004526">
    <property type="term" value="F:ribonuclease P activity"/>
    <property type="evidence" value="ECO:0007669"/>
    <property type="project" value="UniProtKB-UniRule"/>
</dbReference>
<accession>A0A5C4S8M0</accession>
<dbReference type="Proteomes" id="UP000308271">
    <property type="component" value="Unassembled WGS sequence"/>
</dbReference>
<evidence type="ECO:0000256" key="7">
    <source>
        <dbReference type="HAMAP-Rule" id="MF_00227"/>
    </source>
</evidence>
<dbReference type="Gene3D" id="3.30.230.10">
    <property type="match status" value="1"/>
</dbReference>
<evidence type="ECO:0000313" key="10">
    <source>
        <dbReference type="Proteomes" id="UP000308271"/>
    </source>
</evidence>
<evidence type="ECO:0000256" key="2">
    <source>
        <dbReference type="ARBA" id="ARBA00022694"/>
    </source>
</evidence>
<dbReference type="GO" id="GO:0001682">
    <property type="term" value="P:tRNA 5'-leader removal"/>
    <property type="evidence" value="ECO:0007669"/>
    <property type="project" value="UniProtKB-UniRule"/>
</dbReference>
<comment type="caution">
    <text evidence="9">The sequence shown here is derived from an EMBL/GenBank/DDBJ whole genome shotgun (WGS) entry which is preliminary data.</text>
</comment>
<dbReference type="HAMAP" id="MF_00227">
    <property type="entry name" value="RNase_P"/>
    <property type="match status" value="1"/>
</dbReference>
<evidence type="ECO:0000313" key="9">
    <source>
        <dbReference type="EMBL" id="TNJ39517.1"/>
    </source>
</evidence>
<evidence type="ECO:0000256" key="3">
    <source>
        <dbReference type="ARBA" id="ARBA00022722"/>
    </source>
</evidence>
<dbReference type="NCBIfam" id="NF002507">
    <property type="entry name" value="PRK01903.1-1"/>
    <property type="match status" value="1"/>
</dbReference>
<comment type="catalytic activity">
    <reaction evidence="7">
        <text>Endonucleolytic cleavage of RNA, removing 5'-extranucleotides from tRNA precursor.</text>
        <dbReference type="EC" id="3.1.26.5"/>
    </reaction>
</comment>
<evidence type="ECO:0000256" key="4">
    <source>
        <dbReference type="ARBA" id="ARBA00022759"/>
    </source>
</evidence>
<evidence type="ECO:0000256" key="5">
    <source>
        <dbReference type="ARBA" id="ARBA00022801"/>
    </source>
</evidence>
<keyword evidence="6 7" id="KW-0694">RNA-binding</keyword>
<reference evidence="9 10" key="1">
    <citation type="submission" date="2019-05" db="EMBL/GenBank/DDBJ databases">
        <title>Draft Whole-Genome sequence of the green sulfur bacterium Chlorobaculum thiosulfatiphilum DSM 249.</title>
        <authorList>
            <person name="Meyer T.E."/>
            <person name="Kyndt J.A."/>
        </authorList>
    </citation>
    <scope>NUCLEOTIDE SEQUENCE [LARGE SCALE GENOMIC DNA]</scope>
    <source>
        <strain evidence="9 10">DSM 249</strain>
    </source>
</reference>
<evidence type="ECO:0000256" key="8">
    <source>
        <dbReference type="NCBIfam" id="TIGR00188"/>
    </source>
</evidence>
<keyword evidence="4 7" id="KW-0255">Endonuclease</keyword>
<dbReference type="InterPro" id="IPR020568">
    <property type="entry name" value="Ribosomal_Su5_D2-typ_SF"/>
</dbReference>
<dbReference type="AlphaFoldDB" id="A0A5C4S8M0"/>
<comment type="subunit">
    <text evidence="7">Consists of a catalytic RNA component (M1 or rnpB) and a protein subunit.</text>
</comment>
<keyword evidence="10" id="KW-1185">Reference proteome</keyword>
<dbReference type="GO" id="GO:0000049">
    <property type="term" value="F:tRNA binding"/>
    <property type="evidence" value="ECO:0007669"/>
    <property type="project" value="UniProtKB-UniRule"/>
</dbReference>
<dbReference type="Pfam" id="PF00825">
    <property type="entry name" value="Ribonuclease_P"/>
    <property type="match status" value="1"/>
</dbReference>
<dbReference type="EMBL" id="VDCH01000005">
    <property type="protein sequence ID" value="TNJ39517.1"/>
    <property type="molecule type" value="Genomic_DNA"/>
</dbReference>
<evidence type="ECO:0000256" key="6">
    <source>
        <dbReference type="ARBA" id="ARBA00022884"/>
    </source>
</evidence>
<dbReference type="InterPro" id="IPR000100">
    <property type="entry name" value="RNase_P"/>
</dbReference>
<dbReference type="InterPro" id="IPR014721">
    <property type="entry name" value="Ribsml_uS5_D2-typ_fold_subgr"/>
</dbReference>